<evidence type="ECO:0000313" key="3">
    <source>
        <dbReference type="EMBL" id="KAG0486720.1"/>
    </source>
</evidence>
<proteinExistence type="predicted"/>
<dbReference type="InterPro" id="IPR001148">
    <property type="entry name" value="CA_dom"/>
</dbReference>
<evidence type="ECO:0000256" key="1">
    <source>
        <dbReference type="SAM" id="SignalP"/>
    </source>
</evidence>
<dbReference type="Proteomes" id="UP000639772">
    <property type="component" value="Unassembled WGS sequence"/>
</dbReference>
<sequence>MAKSDLNMPILSLAVASILVACTHAHNGFIGFGYTGNGPSKWGNLSSEYKSCSIGNQQSPVNIMQDDAAPNAKLHDLDRLYVDANATLINTGFNVALQFEKDGGFMTQDGKNYKLKRLIWHTPSEHTIDKQQCVLLFLQFPVELQLVHESDDGKLVVVAVLYDFGNPDSFIYQLKDALALLAKERCSVDDGAQVQVGRVRTKALKRHTRRFFKYVGSLTTPPCTENVTWYILGKVRKVARDQITLLKSPLNQEFQNNARPLQPPNGRVVELYDEAKHSARRSN</sequence>
<dbReference type="InterPro" id="IPR041891">
    <property type="entry name" value="Alpha_CA_prokaryot-like"/>
</dbReference>
<dbReference type="SMART" id="SM01057">
    <property type="entry name" value="Carb_anhydrase"/>
    <property type="match status" value="1"/>
</dbReference>
<evidence type="ECO:0000259" key="2">
    <source>
        <dbReference type="PROSITE" id="PS51144"/>
    </source>
</evidence>
<dbReference type="InterPro" id="IPR036398">
    <property type="entry name" value="CA_dom_sf"/>
</dbReference>
<accession>A0A835REQ3</accession>
<dbReference type="CDD" id="cd03124">
    <property type="entry name" value="alpha_CA_prokaryotic_like"/>
    <property type="match status" value="1"/>
</dbReference>
<dbReference type="Pfam" id="PF00194">
    <property type="entry name" value="Carb_anhydrase"/>
    <property type="match status" value="1"/>
</dbReference>
<feature type="domain" description="Alpha-carbonic anhydrase" evidence="2">
    <location>
        <begin position="30"/>
        <end position="273"/>
    </location>
</feature>
<feature type="signal peptide" evidence="1">
    <location>
        <begin position="1"/>
        <end position="25"/>
    </location>
</feature>
<reference evidence="3 4" key="1">
    <citation type="journal article" date="2020" name="Nat. Food">
        <title>A phased Vanilla planifolia genome enables genetic improvement of flavour and production.</title>
        <authorList>
            <person name="Hasing T."/>
            <person name="Tang H."/>
            <person name="Brym M."/>
            <person name="Khazi F."/>
            <person name="Huang T."/>
            <person name="Chambers A.H."/>
        </authorList>
    </citation>
    <scope>NUCLEOTIDE SEQUENCE [LARGE SCALE GENOMIC DNA]</scope>
    <source>
        <tissue evidence="3">Leaf</tissue>
    </source>
</reference>
<comment type="caution">
    <text evidence="3">The sequence shown here is derived from an EMBL/GenBank/DDBJ whole genome shotgun (WGS) entry which is preliminary data.</text>
</comment>
<dbReference type="GO" id="GO:0008270">
    <property type="term" value="F:zinc ion binding"/>
    <property type="evidence" value="ECO:0007669"/>
    <property type="project" value="InterPro"/>
</dbReference>
<organism evidence="3 4">
    <name type="scientific">Vanilla planifolia</name>
    <name type="common">Vanilla</name>
    <dbReference type="NCBI Taxonomy" id="51239"/>
    <lineage>
        <taxon>Eukaryota</taxon>
        <taxon>Viridiplantae</taxon>
        <taxon>Streptophyta</taxon>
        <taxon>Embryophyta</taxon>
        <taxon>Tracheophyta</taxon>
        <taxon>Spermatophyta</taxon>
        <taxon>Magnoliopsida</taxon>
        <taxon>Liliopsida</taxon>
        <taxon>Asparagales</taxon>
        <taxon>Orchidaceae</taxon>
        <taxon>Vanilloideae</taxon>
        <taxon>Vanilleae</taxon>
        <taxon>Vanilla</taxon>
    </lineage>
</organism>
<name>A0A835REQ3_VANPL</name>
<dbReference type="Gene3D" id="3.10.200.10">
    <property type="entry name" value="Alpha carbonic anhydrase"/>
    <property type="match status" value="1"/>
</dbReference>
<dbReference type="PANTHER" id="PTHR18952">
    <property type="entry name" value="CARBONIC ANHYDRASE"/>
    <property type="match status" value="1"/>
</dbReference>
<dbReference type="SUPFAM" id="SSF51069">
    <property type="entry name" value="Carbonic anhydrase"/>
    <property type="match status" value="1"/>
</dbReference>
<evidence type="ECO:0000313" key="4">
    <source>
        <dbReference type="Proteomes" id="UP000639772"/>
    </source>
</evidence>
<dbReference type="PROSITE" id="PS51257">
    <property type="entry name" value="PROKAR_LIPOPROTEIN"/>
    <property type="match status" value="1"/>
</dbReference>
<dbReference type="OrthoDB" id="429145at2759"/>
<dbReference type="AlphaFoldDB" id="A0A835REQ3"/>
<dbReference type="PANTHER" id="PTHR18952:SF236">
    <property type="entry name" value="ALPHA CARBONIC ANHYDRASE 1, CHLOROPLASTIC"/>
    <property type="match status" value="1"/>
</dbReference>
<gene>
    <name evidence="3" type="ORF">HPP92_008815</name>
</gene>
<dbReference type="InterPro" id="IPR023561">
    <property type="entry name" value="Carbonic_anhydrase_a-class"/>
</dbReference>
<protein>
    <recommendedName>
        <fullName evidence="2">Alpha-carbonic anhydrase domain-containing protein</fullName>
    </recommendedName>
</protein>
<dbReference type="GO" id="GO:0006730">
    <property type="term" value="P:one-carbon metabolic process"/>
    <property type="evidence" value="ECO:0007669"/>
    <property type="project" value="TreeGrafter"/>
</dbReference>
<dbReference type="EMBL" id="JADCNM010000004">
    <property type="protein sequence ID" value="KAG0486720.1"/>
    <property type="molecule type" value="Genomic_DNA"/>
</dbReference>
<keyword evidence="1" id="KW-0732">Signal</keyword>
<dbReference type="GO" id="GO:0004089">
    <property type="term" value="F:carbonate dehydratase activity"/>
    <property type="evidence" value="ECO:0007669"/>
    <property type="project" value="InterPro"/>
</dbReference>
<dbReference type="PROSITE" id="PS51144">
    <property type="entry name" value="ALPHA_CA_2"/>
    <property type="match status" value="1"/>
</dbReference>
<feature type="chain" id="PRO_5032524016" description="Alpha-carbonic anhydrase domain-containing protein" evidence="1">
    <location>
        <begin position="26"/>
        <end position="283"/>
    </location>
</feature>